<accession>A0A8S3FIF4</accession>
<dbReference type="Proteomes" id="UP000676336">
    <property type="component" value="Unassembled WGS sequence"/>
</dbReference>
<evidence type="ECO:0000313" key="2">
    <source>
        <dbReference type="Proteomes" id="UP000676336"/>
    </source>
</evidence>
<name>A0A8S3FIF4_9BILA</name>
<gene>
    <name evidence="1" type="ORF">SMN809_LOCUS62533</name>
</gene>
<evidence type="ECO:0000313" key="1">
    <source>
        <dbReference type="EMBL" id="CAF5121158.1"/>
    </source>
</evidence>
<reference evidence="1" key="1">
    <citation type="submission" date="2021-02" db="EMBL/GenBank/DDBJ databases">
        <authorList>
            <person name="Nowell W R."/>
        </authorList>
    </citation>
    <scope>NUCLEOTIDE SEQUENCE</scope>
</reference>
<protein>
    <submittedName>
        <fullName evidence="1">Uncharacterized protein</fullName>
    </submittedName>
</protein>
<dbReference type="EMBL" id="CAJOBI010260648">
    <property type="protein sequence ID" value="CAF5121158.1"/>
    <property type="molecule type" value="Genomic_DNA"/>
</dbReference>
<organism evidence="1 2">
    <name type="scientific">Rotaria magnacalcarata</name>
    <dbReference type="NCBI Taxonomy" id="392030"/>
    <lineage>
        <taxon>Eukaryota</taxon>
        <taxon>Metazoa</taxon>
        <taxon>Spiralia</taxon>
        <taxon>Gnathifera</taxon>
        <taxon>Rotifera</taxon>
        <taxon>Eurotatoria</taxon>
        <taxon>Bdelloidea</taxon>
        <taxon>Philodinida</taxon>
        <taxon>Philodinidae</taxon>
        <taxon>Rotaria</taxon>
    </lineage>
</organism>
<feature type="non-terminal residue" evidence="1">
    <location>
        <position position="53"/>
    </location>
</feature>
<proteinExistence type="predicted"/>
<feature type="non-terminal residue" evidence="1">
    <location>
        <position position="1"/>
    </location>
</feature>
<sequence length="53" mass="5672">LPTHDEEKLTPATIDDALKLAAKSSSEQKHENLTPESLAIALKLATKVSSTND</sequence>
<comment type="caution">
    <text evidence="1">The sequence shown here is derived from an EMBL/GenBank/DDBJ whole genome shotgun (WGS) entry which is preliminary data.</text>
</comment>
<dbReference type="AlphaFoldDB" id="A0A8S3FIF4"/>